<name>A0A6I1FGT7_9BACI</name>
<evidence type="ECO:0000256" key="2">
    <source>
        <dbReference type="SAM" id="Phobius"/>
    </source>
</evidence>
<reference evidence="4 5" key="1">
    <citation type="submission" date="2019-10" db="EMBL/GenBank/DDBJ databases">
        <title>Bacillus aerolatum sp. nov., isolated from bioaerosol of sport playgrounds.</title>
        <authorList>
            <person name="Chen P."/>
            <person name="Zhang G."/>
        </authorList>
    </citation>
    <scope>NUCLEOTIDE SEQUENCE [LARGE SCALE GENOMIC DNA]</scope>
    <source>
        <strain evidence="4 5">CX253</strain>
    </source>
</reference>
<dbReference type="Pfam" id="PF13727">
    <property type="entry name" value="CoA_binding_3"/>
    <property type="match status" value="1"/>
</dbReference>
<dbReference type="SUPFAM" id="SSF51735">
    <property type="entry name" value="NAD(P)-binding Rossmann-fold domains"/>
    <property type="match status" value="2"/>
</dbReference>
<dbReference type="InterPro" id="IPR003869">
    <property type="entry name" value="Polysac_CapD-like"/>
</dbReference>
<organism evidence="4 5">
    <name type="scientific">Bacillus aerolatus</name>
    <dbReference type="NCBI Taxonomy" id="2653354"/>
    <lineage>
        <taxon>Bacteria</taxon>
        <taxon>Bacillati</taxon>
        <taxon>Bacillota</taxon>
        <taxon>Bacilli</taxon>
        <taxon>Bacillales</taxon>
        <taxon>Bacillaceae</taxon>
        <taxon>Bacillus</taxon>
    </lineage>
</organism>
<dbReference type="EMBL" id="WEIO01000003">
    <property type="protein sequence ID" value="KAB7707405.1"/>
    <property type="molecule type" value="Genomic_DNA"/>
</dbReference>
<dbReference type="RefSeq" id="WP_152150369.1">
    <property type="nucleotide sequence ID" value="NZ_WEIO01000003.1"/>
</dbReference>
<feature type="transmembrane region" description="Helical" evidence="2">
    <location>
        <begin position="41"/>
        <end position="62"/>
    </location>
</feature>
<feature type="transmembrane region" description="Helical" evidence="2">
    <location>
        <begin position="7"/>
        <end position="29"/>
    </location>
</feature>
<evidence type="ECO:0000259" key="3">
    <source>
        <dbReference type="Pfam" id="PF02719"/>
    </source>
</evidence>
<keyword evidence="2" id="KW-0812">Transmembrane</keyword>
<feature type="domain" description="Polysaccharide biosynthesis protein CapD-like" evidence="3">
    <location>
        <begin position="279"/>
        <end position="560"/>
    </location>
</feature>
<dbReference type="PANTHER" id="PTHR43318">
    <property type="entry name" value="UDP-N-ACETYLGLUCOSAMINE 4,6-DEHYDRATASE"/>
    <property type="match status" value="1"/>
</dbReference>
<evidence type="ECO:0000313" key="5">
    <source>
        <dbReference type="Proteomes" id="UP000429595"/>
    </source>
</evidence>
<evidence type="ECO:0000313" key="4">
    <source>
        <dbReference type="EMBL" id="KAB7707405.1"/>
    </source>
</evidence>
<sequence length="612" mass="67853">MTYQKRLSLLVGLDSAIVLFSIYIGYFILHPYMNIYNASTLFISSISLLASHHLFAALYKLYQKAWEYASVRELVAIAKAVTLSIAITAIIQLAAFQDIYIRVLLVTWMLHILLIGGSRFSWRMYRDHFIAGDEEKKRALIVGAGSGGSMVVRQLLNHNDVDFCPVALVDDDSNKQRLQIHGVTVEGKTADIPRIVEERQIDHIIIAIPSLKRSETQHIYKQCAKTSAKVQIMPLIEDVITGRVSVNQFREVQVEDLLGRDPVELNIESISEYVKGRTILVTGAGGSIGSEICRQIGTFQPGKIVLVGHGENSIYQIDMELRNRNKGSIEIIPIIGDIQDRERMLSVMQEYKPDVVYHAAAHKHVPLMEYNPKEAVKNNIFGTKNLAEAACAAGVKKFVLISSDKAVNPTNVMGATKRVAEMVIQQLDKESETSFVAVRFGNVLGSRGSVIPLFKKQIQAGGPVTVTHPDMTRYFMTIPEASRLVIQAGALAKGGEIFVLDMGEPVKIVDLAKNLIKLSGYGIEEIGIKFSGIRPGEKMYEELLNNNEVHPNQVFPKIHIGKAGQVEGEVLWEFINSLPAKSNGLLKEELVEIANAKGELQQLMREVSGVLI</sequence>
<proteinExistence type="inferred from homology"/>
<dbReference type="CDD" id="cd05237">
    <property type="entry name" value="UDP_invert_4-6DH_SDR_e"/>
    <property type="match status" value="1"/>
</dbReference>
<dbReference type="AlphaFoldDB" id="A0A6I1FGT7"/>
<keyword evidence="2" id="KW-1133">Transmembrane helix</keyword>
<keyword evidence="5" id="KW-1185">Reference proteome</keyword>
<comment type="similarity">
    <text evidence="1">Belongs to the polysaccharide synthase family.</text>
</comment>
<dbReference type="InterPro" id="IPR036291">
    <property type="entry name" value="NAD(P)-bd_dom_sf"/>
</dbReference>
<feature type="transmembrane region" description="Helical" evidence="2">
    <location>
        <begin position="74"/>
        <end position="93"/>
    </location>
</feature>
<dbReference type="PANTHER" id="PTHR43318:SF1">
    <property type="entry name" value="POLYSACCHARIDE BIOSYNTHESIS PROTEIN EPSC-RELATED"/>
    <property type="match status" value="1"/>
</dbReference>
<dbReference type="Pfam" id="PF02719">
    <property type="entry name" value="Polysacc_synt_2"/>
    <property type="match status" value="1"/>
</dbReference>
<protein>
    <submittedName>
        <fullName evidence="4">NAD-dependent epimerase/dehydratase family protein</fullName>
    </submittedName>
</protein>
<gene>
    <name evidence="4" type="ORF">F9802_06540</name>
</gene>
<dbReference type="Gene3D" id="3.40.50.720">
    <property type="entry name" value="NAD(P)-binding Rossmann-like Domain"/>
    <property type="match status" value="2"/>
</dbReference>
<accession>A0A6I1FGT7</accession>
<feature type="transmembrane region" description="Helical" evidence="2">
    <location>
        <begin position="99"/>
        <end position="118"/>
    </location>
</feature>
<keyword evidence="2" id="KW-0472">Membrane</keyword>
<evidence type="ECO:0000256" key="1">
    <source>
        <dbReference type="ARBA" id="ARBA00007430"/>
    </source>
</evidence>
<dbReference type="Proteomes" id="UP000429595">
    <property type="component" value="Unassembled WGS sequence"/>
</dbReference>
<comment type="caution">
    <text evidence="4">The sequence shown here is derived from an EMBL/GenBank/DDBJ whole genome shotgun (WGS) entry which is preliminary data.</text>
</comment>
<dbReference type="InterPro" id="IPR051203">
    <property type="entry name" value="Polysaccharide_Synthase-Rel"/>
</dbReference>